<dbReference type="AlphaFoldDB" id="A0A1B2F3A6"/>
<reference evidence="1" key="1">
    <citation type="submission" date="2016-07" db="EMBL/GenBank/DDBJ databases">
        <title>New class B carbapenemase carried by novel plasmid in Pseudomonas putida enviromental strain in eastern Amazonia.</title>
        <authorList>
            <person name="Souza C.O."/>
            <person name="Lima K.V."/>
            <person name="Brasiliense D.M."/>
            <person name="Perez-Chaparro P.J."/>
            <person name="Mamizuka E.M."/>
            <person name="Lima M.O."/>
            <person name="Lima L.N."/>
            <person name="McCulloch J.A."/>
        </authorList>
    </citation>
    <scope>NUCLEOTIDE SEQUENCE [LARGE SCALE GENOMIC DNA]</scope>
    <source>
        <strain evidence="1">IEC33019</strain>
    </source>
</reference>
<protein>
    <submittedName>
        <fullName evidence="1">Uncharacterized protein</fullName>
    </submittedName>
</protein>
<sequence>MSLVENRSPQAERCAMRQGRSVAPAETCGEVYVLLTNWQRGDGKFGKAAAHRRNADDRGHTGGEVNYVYKK</sequence>
<proteinExistence type="predicted"/>
<gene>
    <name evidence="1" type="ORF">IEC33019_1110</name>
</gene>
<dbReference type="EMBL" id="CP016634">
    <property type="protein sequence ID" value="ANY86681.1"/>
    <property type="molecule type" value="Genomic_DNA"/>
</dbReference>
<organism evidence="1">
    <name type="scientific">Pseudomonas putida</name>
    <name type="common">Arthrobacter siderocapsulatus</name>
    <dbReference type="NCBI Taxonomy" id="303"/>
    <lineage>
        <taxon>Bacteria</taxon>
        <taxon>Pseudomonadati</taxon>
        <taxon>Pseudomonadota</taxon>
        <taxon>Gammaproteobacteria</taxon>
        <taxon>Pseudomonadales</taxon>
        <taxon>Pseudomonadaceae</taxon>
        <taxon>Pseudomonas</taxon>
    </lineage>
</organism>
<name>A0A1B2F3A6_PSEPU</name>
<evidence type="ECO:0000313" key="1">
    <source>
        <dbReference type="EMBL" id="ANY86681.1"/>
    </source>
</evidence>
<accession>A0A1B2F3A6</accession>